<evidence type="ECO:0000313" key="1">
    <source>
        <dbReference type="EMBL" id="NEA84835.1"/>
    </source>
</evidence>
<dbReference type="RefSeq" id="WP_164338702.1">
    <property type="nucleotide sequence ID" value="NZ_JAAGMD010000050.1"/>
</dbReference>
<dbReference type="EMBL" id="JAAGMD010000050">
    <property type="protein sequence ID" value="NEA84835.1"/>
    <property type="molecule type" value="Genomic_DNA"/>
</dbReference>
<sequence length="73" mass="8430">MLWRCARECGAKGSKRYPTPQDAERYARAFDREDLADMGRRTPLGLLPLRLLRTWRLRRRKESGGGSPPREGS</sequence>
<comment type="caution">
    <text evidence="1">The sequence shown here is derived from an EMBL/GenBank/DDBJ whole genome shotgun (WGS) entry which is preliminary data.</text>
</comment>
<name>A0A6G3QNB3_9ACTN</name>
<accession>A0A6G3QNB3</accession>
<gene>
    <name evidence="1" type="ORF">G3I53_01815</name>
</gene>
<reference evidence="1" key="1">
    <citation type="submission" date="2020-01" db="EMBL/GenBank/DDBJ databases">
        <title>Insect and environment-associated Actinomycetes.</title>
        <authorList>
            <person name="Currrie C."/>
            <person name="Chevrette M."/>
            <person name="Carlson C."/>
            <person name="Stubbendieck R."/>
            <person name="Wendt-Pienkowski E."/>
        </authorList>
    </citation>
    <scope>NUCLEOTIDE SEQUENCE</scope>
    <source>
        <strain evidence="1">SID14436</strain>
    </source>
</reference>
<organism evidence="1">
    <name type="scientific">Streptomyces sp. SID14436</name>
    <dbReference type="NCBI Taxonomy" id="2706070"/>
    <lineage>
        <taxon>Bacteria</taxon>
        <taxon>Bacillati</taxon>
        <taxon>Actinomycetota</taxon>
        <taxon>Actinomycetes</taxon>
        <taxon>Kitasatosporales</taxon>
        <taxon>Streptomycetaceae</taxon>
        <taxon>Streptomyces</taxon>
    </lineage>
</organism>
<dbReference type="AlphaFoldDB" id="A0A6G3QNB3"/>
<proteinExistence type="predicted"/>
<protein>
    <submittedName>
        <fullName evidence="1">Uncharacterized protein</fullName>
    </submittedName>
</protein>